<dbReference type="GO" id="GO:0016787">
    <property type="term" value="F:hydrolase activity"/>
    <property type="evidence" value="ECO:0007669"/>
    <property type="project" value="UniProtKB-KW"/>
</dbReference>
<dbReference type="PANTHER" id="PTHR11559">
    <property type="entry name" value="CARBOXYLESTERASE"/>
    <property type="match status" value="1"/>
</dbReference>
<dbReference type="InterPro" id="IPR029058">
    <property type="entry name" value="AB_hydrolase_fold"/>
</dbReference>
<dbReference type="AlphaFoldDB" id="A0A6A5ZRU3"/>
<evidence type="ECO:0000313" key="4">
    <source>
        <dbReference type="Proteomes" id="UP000799770"/>
    </source>
</evidence>
<dbReference type="InterPro" id="IPR050309">
    <property type="entry name" value="Type-B_Carboxylest/Lipase"/>
</dbReference>
<dbReference type="EMBL" id="ML977311">
    <property type="protein sequence ID" value="KAF2122209.1"/>
    <property type="molecule type" value="Genomic_DNA"/>
</dbReference>
<dbReference type="Proteomes" id="UP000799770">
    <property type="component" value="Unassembled WGS sequence"/>
</dbReference>
<sequence>MTLLLSLAILATFKLATAVSNLTVETSSGPVTGLINGTTPNVAQFLGIPYAEPPVGERRWLPSIAKSHVDYVDATKFGLGCPQFEGAAGSVWQIDSPEFITPANTTGENCLSVNIWAPWKQDDEELLPVIAWIYGGGFQTGAGNIEYQIPSRWIQRSQKHIVVGINYRLNIFGFPNAQDLQDDEQNLGLLDQRLGLEWIRNNIANFGGDPARINMWGQSAGAMSVDYYNFAYPEDPIVSGLMLDSGSALLPSSSSDIAQTNFTFVANHFGCDNSTASEIDCMRNVSSTDIISFLKSYGDAGTSPALSFNPIVDNRTKFANYTARALAGNFTKKPAIAGTATMEGQPFLPYNRTYGPSVTAANAVTLNTFLCPAVKTTQNRFAVGVPTYRYLYGGNFSNISPQWWEGAYHSSELPLIFGTSGIARGASTPFEIQLSMQMQDYWLAFATDPVDGLQKLGWNAYTPDGDAILLGYEGTTAQPIKESALEAPCEGATARPGATPPP</sequence>
<protein>
    <submittedName>
        <fullName evidence="3">Alpha/Beta hydrolase protein</fullName>
    </submittedName>
</protein>
<accession>A0A6A5ZRU3</accession>
<keyword evidence="3" id="KW-0378">Hydrolase</keyword>
<evidence type="ECO:0000313" key="3">
    <source>
        <dbReference type="EMBL" id="KAF2122209.1"/>
    </source>
</evidence>
<dbReference type="SUPFAM" id="SSF53474">
    <property type="entry name" value="alpha/beta-Hydrolases"/>
    <property type="match status" value="1"/>
</dbReference>
<reference evidence="3" key="1">
    <citation type="journal article" date="2020" name="Stud. Mycol.">
        <title>101 Dothideomycetes genomes: a test case for predicting lifestyles and emergence of pathogens.</title>
        <authorList>
            <person name="Haridas S."/>
            <person name="Albert R."/>
            <person name="Binder M."/>
            <person name="Bloem J."/>
            <person name="Labutti K."/>
            <person name="Salamov A."/>
            <person name="Andreopoulos B."/>
            <person name="Baker S."/>
            <person name="Barry K."/>
            <person name="Bills G."/>
            <person name="Bluhm B."/>
            <person name="Cannon C."/>
            <person name="Castanera R."/>
            <person name="Culley D."/>
            <person name="Daum C."/>
            <person name="Ezra D."/>
            <person name="Gonzalez J."/>
            <person name="Henrissat B."/>
            <person name="Kuo A."/>
            <person name="Liang C."/>
            <person name="Lipzen A."/>
            <person name="Lutzoni F."/>
            <person name="Magnuson J."/>
            <person name="Mondo S."/>
            <person name="Nolan M."/>
            <person name="Ohm R."/>
            <person name="Pangilinan J."/>
            <person name="Park H.-J."/>
            <person name="Ramirez L."/>
            <person name="Alfaro M."/>
            <person name="Sun H."/>
            <person name="Tritt A."/>
            <person name="Yoshinaga Y."/>
            <person name="Zwiers L.-H."/>
            <person name="Turgeon B."/>
            <person name="Goodwin S."/>
            <person name="Spatafora J."/>
            <person name="Crous P."/>
            <person name="Grigoriev I."/>
        </authorList>
    </citation>
    <scope>NUCLEOTIDE SEQUENCE</scope>
    <source>
        <strain evidence="3">CBS 627.86</strain>
    </source>
</reference>
<dbReference type="Gene3D" id="3.40.50.1820">
    <property type="entry name" value="alpha/beta hydrolase"/>
    <property type="match status" value="2"/>
</dbReference>
<keyword evidence="4" id="KW-1185">Reference proteome</keyword>
<proteinExistence type="predicted"/>
<name>A0A6A5ZRU3_9PLEO</name>
<feature type="domain" description="Carboxylesterase type B" evidence="2">
    <location>
        <begin position="362"/>
        <end position="469"/>
    </location>
</feature>
<evidence type="ECO:0000256" key="1">
    <source>
        <dbReference type="SAM" id="SignalP"/>
    </source>
</evidence>
<dbReference type="InterPro" id="IPR002018">
    <property type="entry name" value="CarbesteraseB"/>
</dbReference>
<feature type="signal peptide" evidence="1">
    <location>
        <begin position="1"/>
        <end position="18"/>
    </location>
</feature>
<feature type="chain" id="PRO_5025644583" evidence="1">
    <location>
        <begin position="19"/>
        <end position="502"/>
    </location>
</feature>
<dbReference type="OrthoDB" id="408631at2759"/>
<feature type="domain" description="Carboxylesterase type B" evidence="2">
    <location>
        <begin position="22"/>
        <end position="351"/>
    </location>
</feature>
<evidence type="ECO:0000259" key="2">
    <source>
        <dbReference type="Pfam" id="PF00135"/>
    </source>
</evidence>
<dbReference type="Pfam" id="PF00135">
    <property type="entry name" value="COesterase"/>
    <property type="match status" value="2"/>
</dbReference>
<gene>
    <name evidence="3" type="ORF">BDV96DRAFT_640269</name>
</gene>
<organism evidence="3 4">
    <name type="scientific">Lophiotrema nucula</name>
    <dbReference type="NCBI Taxonomy" id="690887"/>
    <lineage>
        <taxon>Eukaryota</taxon>
        <taxon>Fungi</taxon>
        <taxon>Dikarya</taxon>
        <taxon>Ascomycota</taxon>
        <taxon>Pezizomycotina</taxon>
        <taxon>Dothideomycetes</taxon>
        <taxon>Pleosporomycetidae</taxon>
        <taxon>Pleosporales</taxon>
        <taxon>Lophiotremataceae</taxon>
        <taxon>Lophiotrema</taxon>
    </lineage>
</organism>
<keyword evidence="1" id="KW-0732">Signal</keyword>